<accession>A0A6P8BFA4</accession>
<dbReference type="GO" id="GO:0020037">
    <property type="term" value="F:heme binding"/>
    <property type="evidence" value="ECO:0007669"/>
    <property type="project" value="InterPro"/>
</dbReference>
<proteinExistence type="predicted"/>
<dbReference type="GeneID" id="41955448"/>
<dbReference type="GO" id="GO:0016705">
    <property type="term" value="F:oxidoreductase activity, acting on paired donors, with incorporation or reduction of molecular oxygen"/>
    <property type="evidence" value="ECO:0007669"/>
    <property type="project" value="InterPro"/>
</dbReference>
<keyword evidence="2" id="KW-1185">Reference proteome</keyword>
<dbReference type="InterPro" id="IPR036396">
    <property type="entry name" value="Cyt_P450_sf"/>
</dbReference>
<evidence type="ECO:0008006" key="4">
    <source>
        <dbReference type="Google" id="ProtNLM"/>
    </source>
</evidence>
<evidence type="ECO:0000313" key="2">
    <source>
        <dbReference type="Proteomes" id="UP000515153"/>
    </source>
</evidence>
<name>A0A6P8BFA4_PYRGI</name>
<sequence>MILLIISLILLLSWAPISLRRIAAAARAAYDARGVWLKDRLAGGRIHRTVSVVNFSYTGYRSSLDRRLALRALPNQRLANAFGIHNSFATFDRKVHMNFLKRSYEAVSKADHHDWLQLFDHACRVVEGYSDVLGKSSDGILLASMVRKVCLRVVMRHLFDSSVEGTSLDHEYQTATDQINLQWIASKQNHAANQVERSYELEQALRSIMKQSPLPPDEAEPVKVLEFLLPAYETLFRLLTRYTRIYRDWLTTSQEGLRLYPSTKRVYRAVNVSSDTDQSRCGHTIGGDIEAVHLDPNSWGPDVRQFRPKRFINLTSLQKVAYLPFGTKPHRCPAYAGFGERLIALLVAALCTRFHPSMASVQLRDASLDGKPKRVFAD</sequence>
<dbReference type="Gene3D" id="1.10.630.10">
    <property type="entry name" value="Cytochrome P450"/>
    <property type="match status" value="1"/>
</dbReference>
<dbReference type="GO" id="GO:0004497">
    <property type="term" value="F:monooxygenase activity"/>
    <property type="evidence" value="ECO:0007669"/>
    <property type="project" value="InterPro"/>
</dbReference>
<keyword evidence="1" id="KW-0732">Signal</keyword>
<dbReference type="InterPro" id="IPR001128">
    <property type="entry name" value="Cyt_P450"/>
</dbReference>
<evidence type="ECO:0000256" key="1">
    <source>
        <dbReference type="SAM" id="SignalP"/>
    </source>
</evidence>
<dbReference type="Proteomes" id="UP000515153">
    <property type="component" value="Unplaced"/>
</dbReference>
<dbReference type="SUPFAM" id="SSF48264">
    <property type="entry name" value="Cytochrome P450"/>
    <property type="match status" value="1"/>
</dbReference>
<dbReference type="KEGG" id="pgri:PgNI_00454"/>
<protein>
    <recommendedName>
        <fullName evidence="4">Cytochrome P450</fullName>
    </recommendedName>
</protein>
<dbReference type="OrthoDB" id="10029320at2759"/>
<evidence type="ECO:0000313" key="3">
    <source>
        <dbReference type="RefSeq" id="XP_030985890.1"/>
    </source>
</evidence>
<dbReference type="GO" id="GO:0005506">
    <property type="term" value="F:iron ion binding"/>
    <property type="evidence" value="ECO:0007669"/>
    <property type="project" value="InterPro"/>
</dbReference>
<reference evidence="3" key="2">
    <citation type="submission" date="2019-10" db="EMBL/GenBank/DDBJ databases">
        <authorList>
            <consortium name="NCBI Genome Project"/>
        </authorList>
    </citation>
    <scope>NUCLEOTIDE SEQUENCE</scope>
    <source>
        <strain evidence="3">NI907</strain>
    </source>
</reference>
<dbReference type="Pfam" id="PF00067">
    <property type="entry name" value="p450"/>
    <property type="match status" value="1"/>
</dbReference>
<dbReference type="RefSeq" id="XP_030985890.1">
    <property type="nucleotide sequence ID" value="XM_031120534.1"/>
</dbReference>
<reference evidence="3" key="3">
    <citation type="submission" date="2025-08" db="UniProtKB">
        <authorList>
            <consortium name="RefSeq"/>
        </authorList>
    </citation>
    <scope>IDENTIFICATION</scope>
    <source>
        <strain evidence="3">NI907</strain>
    </source>
</reference>
<organism evidence="2 3">
    <name type="scientific">Pyricularia grisea</name>
    <name type="common">Crabgrass-specific blast fungus</name>
    <name type="synonym">Magnaporthe grisea</name>
    <dbReference type="NCBI Taxonomy" id="148305"/>
    <lineage>
        <taxon>Eukaryota</taxon>
        <taxon>Fungi</taxon>
        <taxon>Dikarya</taxon>
        <taxon>Ascomycota</taxon>
        <taxon>Pezizomycotina</taxon>
        <taxon>Sordariomycetes</taxon>
        <taxon>Sordariomycetidae</taxon>
        <taxon>Magnaporthales</taxon>
        <taxon>Pyriculariaceae</taxon>
        <taxon>Pyricularia</taxon>
    </lineage>
</organism>
<feature type="signal peptide" evidence="1">
    <location>
        <begin position="1"/>
        <end position="19"/>
    </location>
</feature>
<gene>
    <name evidence="3" type="ORF">PgNI_00454</name>
</gene>
<reference evidence="3" key="1">
    <citation type="journal article" date="2019" name="Mol. Biol. Evol.">
        <title>Blast fungal genomes show frequent chromosomal changes, gene gains and losses, and effector gene turnover.</title>
        <authorList>
            <person name="Gomez Luciano L.B."/>
            <person name="Jason Tsai I."/>
            <person name="Chuma I."/>
            <person name="Tosa Y."/>
            <person name="Chen Y.H."/>
            <person name="Li J.Y."/>
            <person name="Li M.Y."/>
            <person name="Jade Lu M.Y."/>
            <person name="Nakayashiki H."/>
            <person name="Li W.H."/>
        </authorList>
    </citation>
    <scope>NUCLEOTIDE SEQUENCE</scope>
    <source>
        <strain evidence="3">NI907</strain>
    </source>
</reference>
<dbReference type="AlphaFoldDB" id="A0A6P8BFA4"/>
<feature type="chain" id="PRO_5028326783" description="Cytochrome P450" evidence="1">
    <location>
        <begin position="20"/>
        <end position="378"/>
    </location>
</feature>